<dbReference type="RefSeq" id="WP_185192918.1">
    <property type="nucleotide sequence ID" value="NZ_JACKXD010000003.1"/>
</dbReference>
<name>A0A7J9SN31_9EURY</name>
<keyword evidence="3" id="KW-1185">Reference proteome</keyword>
<comment type="caution">
    <text evidence="2">The sequence shown here is derived from an EMBL/GenBank/DDBJ whole genome shotgun (WGS) entry which is preliminary data.</text>
</comment>
<reference evidence="2 3" key="1">
    <citation type="submission" date="2020-08" db="EMBL/GenBank/DDBJ databases">
        <authorList>
            <person name="Seo M.-J."/>
        </authorList>
    </citation>
    <scope>NUCLEOTIDE SEQUENCE [LARGE SCALE GENOMIC DNA]</scope>
    <source>
        <strain evidence="2 3">MBLA0160</strain>
    </source>
</reference>
<keyword evidence="1" id="KW-0812">Transmembrane</keyword>
<accession>A0A7J9SN31</accession>
<dbReference type="AlphaFoldDB" id="A0A7J9SN31"/>
<dbReference type="Proteomes" id="UP000546257">
    <property type="component" value="Unassembled WGS sequence"/>
</dbReference>
<gene>
    <name evidence="2" type="ORF">H5V44_09655</name>
</gene>
<protein>
    <submittedName>
        <fullName evidence="2">Uncharacterized protein</fullName>
    </submittedName>
</protein>
<keyword evidence="1" id="KW-1133">Transmembrane helix</keyword>
<organism evidence="2 3">
    <name type="scientific">Halobellus ruber</name>
    <dbReference type="NCBI Taxonomy" id="2761102"/>
    <lineage>
        <taxon>Archaea</taxon>
        <taxon>Methanobacteriati</taxon>
        <taxon>Methanobacteriota</taxon>
        <taxon>Stenosarchaea group</taxon>
        <taxon>Halobacteria</taxon>
        <taxon>Halobacteriales</taxon>
        <taxon>Haloferacaceae</taxon>
        <taxon>Halobellus</taxon>
    </lineage>
</organism>
<feature type="transmembrane region" description="Helical" evidence="1">
    <location>
        <begin position="42"/>
        <end position="64"/>
    </location>
</feature>
<sequence length="104" mass="11096">MLQSILDVPDWVLGAAVGAAWAVVLVATVYKYRAGTRSRRRFYVTICVGSFWLAYSFLQISTAASGVMEIFLLALAAGCVPIGLLAGVRWRRSDDPDGGGDAIG</sequence>
<dbReference type="EMBL" id="JACKXD010000003">
    <property type="protein sequence ID" value="MBB6646551.1"/>
    <property type="molecule type" value="Genomic_DNA"/>
</dbReference>
<evidence type="ECO:0000256" key="1">
    <source>
        <dbReference type="SAM" id="Phobius"/>
    </source>
</evidence>
<feature type="transmembrane region" description="Helical" evidence="1">
    <location>
        <begin position="12"/>
        <end position="30"/>
    </location>
</feature>
<proteinExistence type="predicted"/>
<evidence type="ECO:0000313" key="3">
    <source>
        <dbReference type="Proteomes" id="UP000546257"/>
    </source>
</evidence>
<keyword evidence="1" id="KW-0472">Membrane</keyword>
<evidence type="ECO:0000313" key="2">
    <source>
        <dbReference type="EMBL" id="MBB6646551.1"/>
    </source>
</evidence>
<feature type="transmembrane region" description="Helical" evidence="1">
    <location>
        <begin position="70"/>
        <end position="88"/>
    </location>
</feature>